<keyword evidence="3" id="KW-1185">Reference proteome</keyword>
<dbReference type="Gene3D" id="1.10.10.10">
    <property type="entry name" value="Winged helix-like DNA-binding domain superfamily/Winged helix DNA-binding domain"/>
    <property type="match status" value="1"/>
</dbReference>
<evidence type="ECO:0000313" key="2">
    <source>
        <dbReference type="EMBL" id="SIS42810.1"/>
    </source>
</evidence>
<dbReference type="GO" id="GO:0006352">
    <property type="term" value="P:DNA-templated transcription initiation"/>
    <property type="evidence" value="ECO:0007669"/>
    <property type="project" value="InterPro"/>
</dbReference>
<sequence>MEPGTFDETVRQNEKRIHYFIHQLGIRDVDGEYYQEGLIALWKACESHNETKSDFSTYVNWKIRNALIDRIRNDQRYKEKQEHQRQMISIEEGSVPPPEMHNEWLWRQIRERLTPNEWKWVVQFAYEDKAVAQIAAREGVTQDAVKNWGRHAKRKLKNFAPLVDER</sequence>
<proteinExistence type="predicted"/>
<dbReference type="InterPro" id="IPR014284">
    <property type="entry name" value="RNA_pol_sigma-70_dom"/>
</dbReference>
<dbReference type="Proteomes" id="UP000187608">
    <property type="component" value="Unassembled WGS sequence"/>
</dbReference>
<dbReference type="AlphaFoldDB" id="A0A1N7J0H0"/>
<dbReference type="EMBL" id="FTOC01000003">
    <property type="protein sequence ID" value="SIS42810.1"/>
    <property type="molecule type" value="Genomic_DNA"/>
</dbReference>
<feature type="domain" description="RNA polymerase sigma-70 region 2" evidence="1">
    <location>
        <begin position="10"/>
        <end position="76"/>
    </location>
</feature>
<accession>A0A1N7J0H0</accession>
<dbReference type="InterPro" id="IPR007627">
    <property type="entry name" value="RNA_pol_sigma70_r2"/>
</dbReference>
<dbReference type="SUPFAM" id="SSF88946">
    <property type="entry name" value="Sigma2 domain of RNA polymerase sigma factors"/>
    <property type="match status" value="1"/>
</dbReference>
<dbReference type="InterPro" id="IPR013325">
    <property type="entry name" value="RNA_pol_sigma_r2"/>
</dbReference>
<dbReference type="SUPFAM" id="SSF88659">
    <property type="entry name" value="Sigma3 and sigma4 domains of RNA polymerase sigma factors"/>
    <property type="match status" value="1"/>
</dbReference>
<dbReference type="STRING" id="570947.SAMN05421687_103110"/>
<dbReference type="InterPro" id="IPR013324">
    <property type="entry name" value="RNA_pol_sigma_r3/r4-like"/>
</dbReference>
<reference evidence="3" key="1">
    <citation type="submission" date="2017-01" db="EMBL/GenBank/DDBJ databases">
        <authorList>
            <person name="Varghese N."/>
            <person name="Submissions S."/>
        </authorList>
    </citation>
    <scope>NUCLEOTIDE SEQUENCE [LARGE SCALE GENOMIC DNA]</scope>
    <source>
        <strain evidence="3">DSM 23127</strain>
    </source>
</reference>
<dbReference type="Gene3D" id="1.10.1740.10">
    <property type="match status" value="1"/>
</dbReference>
<dbReference type="Pfam" id="PF04542">
    <property type="entry name" value="Sigma70_r2"/>
    <property type="match status" value="1"/>
</dbReference>
<dbReference type="GO" id="GO:0003700">
    <property type="term" value="F:DNA-binding transcription factor activity"/>
    <property type="evidence" value="ECO:0007669"/>
    <property type="project" value="InterPro"/>
</dbReference>
<gene>
    <name evidence="2" type="ORF">SAMN05421687_103110</name>
</gene>
<dbReference type="NCBIfam" id="TIGR02937">
    <property type="entry name" value="sigma70-ECF"/>
    <property type="match status" value="1"/>
</dbReference>
<dbReference type="OrthoDB" id="9783788at2"/>
<organism evidence="2 3">
    <name type="scientific">Salimicrobium flavidum</name>
    <dbReference type="NCBI Taxonomy" id="570947"/>
    <lineage>
        <taxon>Bacteria</taxon>
        <taxon>Bacillati</taxon>
        <taxon>Bacillota</taxon>
        <taxon>Bacilli</taxon>
        <taxon>Bacillales</taxon>
        <taxon>Bacillaceae</taxon>
        <taxon>Salimicrobium</taxon>
    </lineage>
</organism>
<dbReference type="InterPro" id="IPR036388">
    <property type="entry name" value="WH-like_DNA-bd_sf"/>
</dbReference>
<evidence type="ECO:0000313" key="3">
    <source>
        <dbReference type="Proteomes" id="UP000187608"/>
    </source>
</evidence>
<name>A0A1N7J0H0_9BACI</name>
<protein>
    <submittedName>
        <fullName evidence="2">RNA polymerase sigma factor, sigma-70 family</fullName>
    </submittedName>
</protein>
<dbReference type="RefSeq" id="WP_076557606.1">
    <property type="nucleotide sequence ID" value="NZ_FTOC01000003.1"/>
</dbReference>
<evidence type="ECO:0000259" key="1">
    <source>
        <dbReference type="Pfam" id="PF04542"/>
    </source>
</evidence>